<evidence type="ECO:0000256" key="9">
    <source>
        <dbReference type="PIRSR" id="PIRSR000196-1"/>
    </source>
</evidence>
<dbReference type="Proteomes" id="UP000275076">
    <property type="component" value="Unassembled WGS sequence"/>
</dbReference>
<evidence type="ECO:0000256" key="3">
    <source>
        <dbReference type="ARBA" id="ARBA00022630"/>
    </source>
</evidence>
<dbReference type="EMBL" id="RBVX01000086">
    <property type="protein sequence ID" value="RSL29202.1"/>
    <property type="molecule type" value="Genomic_DNA"/>
</dbReference>
<feature type="binding site" evidence="10">
    <location>
        <begin position="219"/>
        <end position="220"/>
    </location>
    <ligand>
        <name>FAD</name>
        <dbReference type="ChEBI" id="CHEBI:57692"/>
    </ligand>
</feature>
<feature type="binding site" evidence="9">
    <location>
        <position position="281"/>
    </location>
    <ligand>
        <name>substrate</name>
    </ligand>
</feature>
<protein>
    <recommendedName>
        <fullName evidence="2">proline dehydrogenase</fullName>
        <ecNumber evidence="2">1.5.5.2</ecNumber>
    </recommendedName>
</protein>
<dbReference type="PANTHER" id="PTHR13914:SF0">
    <property type="entry name" value="PROLINE DEHYDROGENASE 1, MITOCHONDRIAL"/>
    <property type="match status" value="1"/>
</dbReference>
<dbReference type="AlphaFoldDB" id="A0A3R9PXK0"/>
<accession>A0A3R9PXK0</accession>
<reference evidence="12 13" key="1">
    <citation type="submission" date="2018-10" db="EMBL/GenBank/DDBJ databases">
        <title>Draft genome sequence of Bacillus salarius IM0101, isolated from a hypersaline soil in Inner Mongolia, China.</title>
        <authorList>
            <person name="Yamprayoonswat W."/>
            <person name="Boonvisut S."/>
            <person name="Jumpathong W."/>
            <person name="Sittihan S."/>
            <person name="Ruangsuj P."/>
            <person name="Wanthongcharoen S."/>
            <person name="Thongpramul N."/>
            <person name="Pimmason S."/>
            <person name="Yu B."/>
            <person name="Yasawong M."/>
        </authorList>
    </citation>
    <scope>NUCLEOTIDE SEQUENCE [LARGE SCALE GENOMIC DNA]</scope>
    <source>
        <strain evidence="12 13">IM0101</strain>
    </source>
</reference>
<organism evidence="12 13">
    <name type="scientific">Salibacterium salarium</name>
    <dbReference type="NCBI Taxonomy" id="284579"/>
    <lineage>
        <taxon>Bacteria</taxon>
        <taxon>Bacillati</taxon>
        <taxon>Bacillota</taxon>
        <taxon>Bacilli</taxon>
        <taxon>Bacillales</taxon>
        <taxon>Bacillaceae</taxon>
    </lineage>
</organism>
<keyword evidence="3" id="KW-0285">Flavoprotein</keyword>
<dbReference type="Pfam" id="PF01619">
    <property type="entry name" value="Pro_dh"/>
    <property type="match status" value="1"/>
</dbReference>
<evidence type="ECO:0000256" key="6">
    <source>
        <dbReference type="ARBA" id="ARBA00023002"/>
    </source>
</evidence>
<dbReference type="RefSeq" id="WP_125562991.1">
    <property type="nucleotide sequence ID" value="NZ_RBVX01000086.1"/>
</dbReference>
<dbReference type="InterPro" id="IPR029041">
    <property type="entry name" value="FAD-linked_oxidoreductase-like"/>
</dbReference>
<evidence type="ECO:0000313" key="12">
    <source>
        <dbReference type="EMBL" id="RSL29202.1"/>
    </source>
</evidence>
<gene>
    <name evidence="12" type="ORF">D7Z54_32555</name>
</gene>
<dbReference type="OrthoDB" id="9773461at2"/>
<keyword evidence="7" id="KW-0642">Proline metabolism</keyword>
<comment type="caution">
    <text evidence="12">The sequence shown here is derived from an EMBL/GenBank/DDBJ whole genome shotgun (WGS) entry which is preliminary data.</text>
</comment>
<evidence type="ECO:0000313" key="13">
    <source>
        <dbReference type="Proteomes" id="UP000275076"/>
    </source>
</evidence>
<keyword evidence="4 10" id="KW-0547">Nucleotide-binding</keyword>
<evidence type="ECO:0000256" key="10">
    <source>
        <dbReference type="PIRSR" id="PIRSR000196-2"/>
    </source>
</evidence>
<evidence type="ECO:0000259" key="11">
    <source>
        <dbReference type="Pfam" id="PF01619"/>
    </source>
</evidence>
<feature type="binding site" evidence="10">
    <location>
        <position position="158"/>
    </location>
    <ligand>
        <name>FAD</name>
        <dbReference type="ChEBI" id="CHEBI:57692"/>
    </ligand>
</feature>
<feature type="binding site" evidence="10">
    <location>
        <begin position="180"/>
        <end position="182"/>
    </location>
    <ligand>
        <name>FAD</name>
        <dbReference type="ChEBI" id="CHEBI:57692"/>
    </ligand>
</feature>
<feature type="binding site" evidence="9">
    <location>
        <position position="95"/>
    </location>
    <ligand>
        <name>substrate</name>
    </ligand>
</feature>
<comment type="pathway">
    <text evidence="1">Amino-acid degradation; L-proline degradation into L-glutamate; L-glutamate from L-proline: step 1/2.</text>
</comment>
<dbReference type="SUPFAM" id="SSF51730">
    <property type="entry name" value="FAD-linked oxidoreductase"/>
    <property type="match status" value="1"/>
</dbReference>
<evidence type="ECO:0000256" key="4">
    <source>
        <dbReference type="ARBA" id="ARBA00022741"/>
    </source>
</evidence>
<evidence type="ECO:0000256" key="2">
    <source>
        <dbReference type="ARBA" id="ARBA00012695"/>
    </source>
</evidence>
<feature type="binding site" evidence="10">
    <location>
        <position position="130"/>
    </location>
    <ligand>
        <name>FAD</name>
        <dbReference type="ChEBI" id="CHEBI:57692"/>
    </ligand>
</feature>
<dbReference type="InterPro" id="IPR015659">
    <property type="entry name" value="Proline_oxidase"/>
</dbReference>
<dbReference type="Gene3D" id="3.20.20.220">
    <property type="match status" value="1"/>
</dbReference>
<feature type="binding site" evidence="9">
    <location>
        <position position="282"/>
    </location>
    <ligand>
        <name>substrate</name>
    </ligand>
</feature>
<feature type="binding site" evidence="10">
    <location>
        <position position="194"/>
    </location>
    <ligand>
        <name>FAD</name>
        <dbReference type="ChEBI" id="CHEBI:57692"/>
    </ligand>
</feature>
<dbReference type="InterPro" id="IPR008219">
    <property type="entry name" value="PRODH_bac_arc"/>
</dbReference>
<dbReference type="InterPro" id="IPR002872">
    <property type="entry name" value="Proline_DH_dom"/>
</dbReference>
<proteinExistence type="predicted"/>
<sequence length="300" mass="34329">MSRHFFLFLSKNKALNKSAKKWGLRLGAAKVVAGVTIDEVMQSIQQLNEQGLKATIDHLGEFVTEREEAENAGSACLDILEAIKRNNIDSHVSVKLTKLGLDISRELCMENMRSILDVAKTNGNFINIDMEDYAHYHETLDILLELRQKYDNVGTVMQSYLRSGLDDLDPLQGIPLRIVKGAYQEDAAVAYQDKEDIDANFLCMVEKHLRNGGHTAIATHDHTIIEAVQTFTRENNIPTEQFEFQMLYGFRQELQHQLADEGYTFRTYVPFGQDWYGYFMRRLAERPQNIVFAVRGMISK</sequence>
<evidence type="ECO:0000256" key="7">
    <source>
        <dbReference type="ARBA" id="ARBA00023062"/>
    </source>
</evidence>
<dbReference type="PIRSF" id="PIRSF000196">
    <property type="entry name" value="Pro_dehydrog"/>
    <property type="match status" value="1"/>
</dbReference>
<dbReference type="GO" id="GO:0010133">
    <property type="term" value="P:L-proline catabolic process to L-glutamate"/>
    <property type="evidence" value="ECO:0007669"/>
    <property type="project" value="UniProtKB-UniPathway"/>
</dbReference>
<evidence type="ECO:0000256" key="5">
    <source>
        <dbReference type="ARBA" id="ARBA00022827"/>
    </source>
</evidence>
<dbReference type="EC" id="1.5.5.2" evidence="2"/>
<keyword evidence="6" id="KW-0560">Oxidoreductase</keyword>
<comment type="cofactor">
    <cofactor evidence="10">
        <name>FAD</name>
        <dbReference type="ChEBI" id="CHEBI:57692"/>
    </cofactor>
    <text evidence="10">Binds 1 FAD per subunit.</text>
</comment>
<name>A0A3R9PXK0_9BACI</name>
<feature type="domain" description="Proline dehydrogenase" evidence="11">
    <location>
        <begin position="41"/>
        <end position="288"/>
    </location>
</feature>
<dbReference type="PANTHER" id="PTHR13914">
    <property type="entry name" value="PROLINE OXIDASE"/>
    <property type="match status" value="1"/>
</dbReference>
<dbReference type="UniPathway" id="UPA00261">
    <property type="reaction ID" value="UER00373"/>
</dbReference>
<dbReference type="GO" id="GO:0004657">
    <property type="term" value="F:proline dehydrogenase activity"/>
    <property type="evidence" value="ECO:0007669"/>
    <property type="project" value="UniProtKB-EC"/>
</dbReference>
<keyword evidence="13" id="KW-1185">Reference proteome</keyword>
<evidence type="ECO:0000256" key="8">
    <source>
        <dbReference type="ARBA" id="ARBA00048779"/>
    </source>
</evidence>
<dbReference type="GO" id="GO:0000166">
    <property type="term" value="F:nucleotide binding"/>
    <property type="evidence" value="ECO:0007669"/>
    <property type="project" value="UniProtKB-KW"/>
</dbReference>
<evidence type="ECO:0000256" key="1">
    <source>
        <dbReference type="ARBA" id="ARBA00004739"/>
    </source>
</evidence>
<keyword evidence="5 10" id="KW-0274">FAD</keyword>
<comment type="catalytic activity">
    <reaction evidence="8">
        <text>L-proline + a quinone = (S)-1-pyrroline-5-carboxylate + a quinol + H(+)</text>
        <dbReference type="Rhea" id="RHEA:23784"/>
        <dbReference type="ChEBI" id="CHEBI:15378"/>
        <dbReference type="ChEBI" id="CHEBI:17388"/>
        <dbReference type="ChEBI" id="CHEBI:24646"/>
        <dbReference type="ChEBI" id="CHEBI:60039"/>
        <dbReference type="ChEBI" id="CHEBI:132124"/>
        <dbReference type="EC" id="1.5.5.2"/>
    </reaction>
</comment>